<keyword evidence="6" id="KW-1185">Reference proteome</keyword>
<evidence type="ECO:0000313" key="5">
    <source>
        <dbReference type="EMBL" id="MBE0398865.1"/>
    </source>
</evidence>
<sequence>MTVSRRYTINHFLDYGRRYCIDYRFPDVNAAPTYLPHAAVAIGRVEEHDLMDGMGLFISDLDIKRPYRSCSQGSETLLIVVLLEGRVHFDISGQRRWLTEGEACCLRLTEERTLSALHPANQRLRTLCLSLQKPAINSWCGASSAKTMSHTWRLSAGLRLALEEGCDRVGSELAQRTQLQGLALQVLAQSMSAQPQQCIAPPLCAYQERLEQVRRWLDEEPLLNHSLARLAEHAAMSPSTLLRHFKLAYGLAPIDYLRKRRLALAKELLMRGHSVQQAAHLSGYRHASNFITAFRKLYGISPGGLCHQAG</sequence>
<dbReference type="Proteomes" id="UP001645039">
    <property type="component" value="Unassembled WGS sequence"/>
</dbReference>
<evidence type="ECO:0000256" key="2">
    <source>
        <dbReference type="ARBA" id="ARBA00023125"/>
    </source>
</evidence>
<accession>A0ABR9EXD0</accession>
<evidence type="ECO:0000259" key="4">
    <source>
        <dbReference type="PROSITE" id="PS01124"/>
    </source>
</evidence>
<evidence type="ECO:0000256" key="1">
    <source>
        <dbReference type="ARBA" id="ARBA00023015"/>
    </source>
</evidence>
<evidence type="ECO:0000313" key="6">
    <source>
        <dbReference type="Proteomes" id="UP001645039"/>
    </source>
</evidence>
<dbReference type="Pfam" id="PF12833">
    <property type="entry name" value="HTH_18"/>
    <property type="match status" value="1"/>
</dbReference>
<proteinExistence type="predicted"/>
<feature type="domain" description="HTH araC/xylS-type" evidence="4">
    <location>
        <begin position="211"/>
        <end position="308"/>
    </location>
</feature>
<dbReference type="RefSeq" id="WP_096277278.1">
    <property type="nucleotide sequence ID" value="NZ_CBCSBM010000003.1"/>
</dbReference>
<keyword evidence="3" id="KW-0804">Transcription</keyword>
<dbReference type="Gene3D" id="1.10.10.60">
    <property type="entry name" value="Homeodomain-like"/>
    <property type="match status" value="2"/>
</dbReference>
<dbReference type="PROSITE" id="PS00041">
    <property type="entry name" value="HTH_ARAC_FAMILY_1"/>
    <property type="match status" value="1"/>
</dbReference>
<keyword evidence="2" id="KW-0238">DNA-binding</keyword>
<dbReference type="InterPro" id="IPR018060">
    <property type="entry name" value="HTH_AraC"/>
</dbReference>
<dbReference type="SUPFAM" id="SSF46689">
    <property type="entry name" value="Homeodomain-like"/>
    <property type="match status" value="2"/>
</dbReference>
<name>A0ABR9EXD0_9GAMM</name>
<reference evidence="5 6" key="1">
    <citation type="submission" date="2020-07" db="EMBL/GenBank/DDBJ databases">
        <title>Halophilic bacteria isolated from french cheeses.</title>
        <authorList>
            <person name="Kothe C.I."/>
            <person name="Farah-Kraiem B."/>
            <person name="Renault P."/>
            <person name="Dridi B."/>
        </authorList>
    </citation>
    <scope>NUCLEOTIDE SEQUENCE [LARGE SCALE GENOMIC DNA]</scope>
    <source>
        <strain evidence="5 6">FME1</strain>
    </source>
</reference>
<gene>
    <name evidence="5" type="ORF">EI168_01920</name>
</gene>
<dbReference type="PANTHER" id="PTHR47893:SF1">
    <property type="entry name" value="REGULATORY PROTEIN PCHR"/>
    <property type="match status" value="1"/>
</dbReference>
<dbReference type="InterPro" id="IPR009057">
    <property type="entry name" value="Homeodomain-like_sf"/>
</dbReference>
<protein>
    <submittedName>
        <fullName evidence="5">Helix-turn-helix transcriptional regulator</fullName>
    </submittedName>
</protein>
<dbReference type="PANTHER" id="PTHR47893">
    <property type="entry name" value="REGULATORY PROTEIN PCHR"/>
    <property type="match status" value="1"/>
</dbReference>
<dbReference type="PROSITE" id="PS01124">
    <property type="entry name" value="HTH_ARAC_FAMILY_2"/>
    <property type="match status" value="1"/>
</dbReference>
<dbReference type="InterPro" id="IPR053142">
    <property type="entry name" value="PchR_regulatory_protein"/>
</dbReference>
<evidence type="ECO:0000256" key="3">
    <source>
        <dbReference type="ARBA" id="ARBA00023163"/>
    </source>
</evidence>
<dbReference type="SMART" id="SM00342">
    <property type="entry name" value="HTH_ARAC"/>
    <property type="match status" value="1"/>
</dbReference>
<comment type="caution">
    <text evidence="5">The sequence shown here is derived from an EMBL/GenBank/DDBJ whole genome shotgun (WGS) entry which is preliminary data.</text>
</comment>
<organism evidence="5 6">
    <name type="scientific">Halomonas casei</name>
    <dbReference type="NCBI Taxonomy" id="2742613"/>
    <lineage>
        <taxon>Bacteria</taxon>
        <taxon>Pseudomonadati</taxon>
        <taxon>Pseudomonadota</taxon>
        <taxon>Gammaproteobacteria</taxon>
        <taxon>Oceanospirillales</taxon>
        <taxon>Halomonadaceae</taxon>
        <taxon>Halomonas</taxon>
    </lineage>
</organism>
<keyword evidence="1" id="KW-0805">Transcription regulation</keyword>
<dbReference type="EMBL" id="RRZD01000001">
    <property type="protein sequence ID" value="MBE0398865.1"/>
    <property type="molecule type" value="Genomic_DNA"/>
</dbReference>
<dbReference type="InterPro" id="IPR018062">
    <property type="entry name" value="HTH_AraC-typ_CS"/>
</dbReference>